<dbReference type="GeneID" id="92514882"/>
<feature type="compositionally biased region" description="Low complexity" evidence="1">
    <location>
        <begin position="22"/>
        <end position="35"/>
    </location>
</feature>
<name>A0A836HUW0_9TRYP</name>
<feature type="compositionally biased region" description="Acidic residues" evidence="1">
    <location>
        <begin position="772"/>
        <end position="788"/>
    </location>
</feature>
<feature type="compositionally biased region" description="Basic residues" evidence="1">
    <location>
        <begin position="798"/>
        <end position="812"/>
    </location>
</feature>
<protein>
    <submittedName>
        <fullName evidence="2">Uncharacterized protein</fullName>
    </submittedName>
</protein>
<comment type="caution">
    <text evidence="2">The sequence shown here is derived from an EMBL/GenBank/DDBJ whole genome shotgun (WGS) entry which is preliminary data.</text>
</comment>
<feature type="compositionally biased region" description="Low complexity" evidence="1">
    <location>
        <begin position="489"/>
        <end position="505"/>
    </location>
</feature>
<evidence type="ECO:0000313" key="3">
    <source>
        <dbReference type="Proteomes" id="UP000673552"/>
    </source>
</evidence>
<sequence>MPVKRLTALTLKGSQGGGVGDGPVESGGSTAAAAAAAADTDGVRHAYLFPATNEEEVHPGVHAPVVTFSRGGAISRLLTPPPSRAESVGSNDCYNSQCSRSDNSSLFHSCYSSGAHSSAERAGTASPTLIPTHCRSYRHNPYIASPGAAGSPLMPESPESVSCTEHESARDLSLGGGHFAGEHGRRCIIRSRHAQSSSRSTSGCSRKLAEPIAGMGYHASSLLQPQQLVAALPPQHSVESLSREGSFLGRSDPSSVGQSCRSSPAAAAAPLAMLLASASSFRGAQHGAHHHHPPTQYQSNATYGAGGTTPETSTLYQSLSSVNVTVSTNSNNPYIGVRMTPETTLLQPQGVALSRSFEGGPRTVALESNMHPLLLYEPQSQELLLPREPNQHETRAREAQQQQQRMAAPLPMQVVSVLAHGSRYGNSQASPMTSALGEGSRAYRGAARTASVGHASVTKRPPSSMSAARNPTESFDAEPGSPVQRQEQRQQQQRRPLSLPSYSSSPHERWMRGCSPHSVAQQLRATPKPLADHISSPHGATMPAVGSAAMSIGSTSVGGTSRSHSGARDTAPAFSTFPAVASTVSPVPMAETGLALDALSSSRLQDVVADGEGQHRQAVGSARPQPPASSPFVTPPRYQDAGAEALNSTHTDLLSETAPQLTPNSASGADWPFYPLQDSSTNAAGTYWAEGENAHGYGDASRLSQHGYVGALREKGAAEDTLAEFGASEGRLSPSAPLATAATSGTCGFAPTGTARHFLDGAVPSRVRGENDVDISDEEEKGLDDDEGSVTAADATHKSKRKKKRARRNRKAKVLEDLPPATSMKYLPPPPPPLPPGSPRQLNRAGAPAKDAPSTPAFDRYYAILLRWYKRLLADEADFVDIANARSFDAATAAAALSAEAREVRDGSHTAADKPPSVCPRQPLHSGPITPLMGPVSPPLMPTTVPAYLGGTGSGTGNNAEVHVRCPRIEQYMAPCDIPAELLLLPTPNTALNNPGGNQAETVAETQATGTATMVVPHSVKDVPSAVRWARDLETWWFCYVFPHAAHTRHLPLTWPPASISPASLTISHTGAGAVGYEYPYGWPTVMPQPMMVSPIQSVYGAHGNGGMGSGHAIIGSGMGSPVYAHVPMQHQMPPPLPPMPPGYLMGVYSTY</sequence>
<feature type="region of interest" description="Disordered" evidence="1">
    <location>
        <begin position="283"/>
        <end position="309"/>
    </location>
</feature>
<accession>A0A836HUW0</accession>
<feature type="region of interest" description="Disordered" evidence="1">
    <location>
        <begin position="447"/>
        <end position="512"/>
    </location>
</feature>
<keyword evidence="3" id="KW-1185">Reference proteome</keyword>
<feature type="compositionally biased region" description="Polar residues" evidence="1">
    <location>
        <begin position="252"/>
        <end position="261"/>
    </location>
</feature>
<dbReference type="EMBL" id="JAFEUZ010000014">
    <property type="protein sequence ID" value="KAG5483340.1"/>
    <property type="molecule type" value="Genomic_DNA"/>
</dbReference>
<dbReference type="AlphaFoldDB" id="A0A836HUW0"/>
<dbReference type="KEGG" id="lmat:92514882"/>
<dbReference type="RefSeq" id="XP_067180143.1">
    <property type="nucleotide sequence ID" value="XM_067322370.1"/>
</dbReference>
<evidence type="ECO:0000256" key="1">
    <source>
        <dbReference type="SAM" id="MobiDB-lite"/>
    </source>
</evidence>
<feature type="region of interest" description="Disordered" evidence="1">
    <location>
        <begin position="241"/>
        <end position="262"/>
    </location>
</feature>
<gene>
    <name evidence="2" type="ORF">LSCM1_04887</name>
</gene>
<dbReference type="OrthoDB" id="267006at2759"/>
<reference evidence="3" key="1">
    <citation type="journal article" date="2021" name="Microbiol. Resour. Announc.">
        <title>LGAAP: Leishmaniinae Genome Assembly and Annotation Pipeline.</title>
        <authorList>
            <person name="Almutairi H."/>
            <person name="Urbaniak M.D."/>
            <person name="Bates M.D."/>
            <person name="Jariyapan N."/>
            <person name="Kwakye-Nuako G."/>
            <person name="Thomaz-Soccol V."/>
            <person name="Al-Salem W.S."/>
            <person name="Dillon R.J."/>
            <person name="Bates P.A."/>
            <person name="Gatherer D."/>
        </authorList>
    </citation>
    <scope>NUCLEOTIDE SEQUENCE [LARGE SCALE GENOMIC DNA]</scope>
</reference>
<organism evidence="2 3">
    <name type="scientific">Leishmania martiniquensis</name>
    <dbReference type="NCBI Taxonomy" id="1580590"/>
    <lineage>
        <taxon>Eukaryota</taxon>
        <taxon>Discoba</taxon>
        <taxon>Euglenozoa</taxon>
        <taxon>Kinetoplastea</taxon>
        <taxon>Metakinetoplastina</taxon>
        <taxon>Trypanosomatida</taxon>
        <taxon>Trypanosomatidae</taxon>
        <taxon>Leishmaniinae</taxon>
        <taxon>Leishmania</taxon>
    </lineage>
</organism>
<feature type="compositionally biased region" description="Pro residues" evidence="1">
    <location>
        <begin position="827"/>
        <end position="838"/>
    </location>
</feature>
<feature type="compositionally biased region" description="Polar residues" evidence="1">
    <location>
        <begin position="461"/>
        <end position="473"/>
    </location>
</feature>
<feature type="region of interest" description="Disordered" evidence="1">
    <location>
        <begin position="12"/>
        <end position="35"/>
    </location>
</feature>
<feature type="region of interest" description="Disordered" evidence="1">
    <location>
        <begin position="760"/>
        <end position="853"/>
    </location>
</feature>
<dbReference type="Proteomes" id="UP000673552">
    <property type="component" value="Unassembled WGS sequence"/>
</dbReference>
<reference evidence="3" key="2">
    <citation type="journal article" date="2021" name="Sci. Data">
        <title>Chromosome-scale genome sequencing, assembly and annotation of six genomes from subfamily Leishmaniinae.</title>
        <authorList>
            <person name="Almutairi H."/>
            <person name="Urbaniak M.D."/>
            <person name="Bates M.D."/>
            <person name="Jariyapan N."/>
            <person name="Kwakye-Nuako G."/>
            <person name="Thomaz Soccol V."/>
            <person name="Al-Salem W.S."/>
            <person name="Dillon R.J."/>
            <person name="Bates P.A."/>
            <person name="Gatherer D."/>
        </authorList>
    </citation>
    <scope>NUCLEOTIDE SEQUENCE [LARGE SCALE GENOMIC DNA]</scope>
</reference>
<evidence type="ECO:0000313" key="2">
    <source>
        <dbReference type="EMBL" id="KAG5483340.1"/>
    </source>
</evidence>
<feature type="region of interest" description="Disordered" evidence="1">
    <location>
        <begin position="609"/>
        <end position="639"/>
    </location>
</feature>
<proteinExistence type="predicted"/>